<feature type="domain" description="CoA carboxyltransferase N-terminal" evidence="1">
    <location>
        <begin position="879"/>
        <end position="1145"/>
    </location>
</feature>
<dbReference type="EMBL" id="JABBWD010000064">
    <property type="protein sequence ID" value="KAG1770605.1"/>
    <property type="molecule type" value="Genomic_DNA"/>
</dbReference>
<dbReference type="Pfam" id="PF01039">
    <property type="entry name" value="Carboxyl_trans"/>
    <property type="match status" value="2"/>
</dbReference>
<dbReference type="PANTHER" id="PTHR45728:SF3">
    <property type="entry name" value="ACETYL-COA CARBOXYLASE"/>
    <property type="match status" value="1"/>
</dbReference>
<dbReference type="InterPro" id="IPR034733">
    <property type="entry name" value="AcCoA_carboxyl_beta"/>
</dbReference>
<dbReference type="GO" id="GO:0005739">
    <property type="term" value="C:mitochondrion"/>
    <property type="evidence" value="ECO:0007669"/>
    <property type="project" value="TreeGrafter"/>
</dbReference>
<dbReference type="SUPFAM" id="SSF52096">
    <property type="entry name" value="ClpP/crotonase"/>
    <property type="match status" value="2"/>
</dbReference>
<dbReference type="GO" id="GO:0003989">
    <property type="term" value="F:acetyl-CoA carboxylase activity"/>
    <property type="evidence" value="ECO:0007669"/>
    <property type="project" value="InterPro"/>
</dbReference>
<protein>
    <submittedName>
        <fullName evidence="3">Carboxyl transferase domain-containing protein</fullName>
    </submittedName>
</protein>
<comment type="caution">
    <text evidence="3">The sequence shown here is derived from an EMBL/GenBank/DDBJ whole genome shotgun (WGS) entry which is preliminary data.</text>
</comment>
<sequence length="1461" mass="164248">MSILNHNLGDTATMHGNALIFEATLPGFLSLSGMPTFDVDFAGYLSLGLHNQTTIYPLYLKEQLALFAYVLAPMVHNSSYEVVPSNELHETTAPFLNLLWVKGRTGSDNVLHGVYDYVGMAQPHEPPTIIHFALFPSGYRHTAESIDGSESILQTTWVDSSVIASAVGSSGRQICPKKIKAEHSLHKIMAVCTNWGKALAYLCVYMRIAICCGHSDNPHLLTNVEYAERRLEFIQALWPQALECANVAPHDLELVLTKDTKLLMSHHEVLALASPWITQFLYDTRRVITYSMDDHRIFGLGNFFGLALKHSIETLLRMFTRPQAHLLPISLNGFNTFLNHQAATEMVFHIVFRATATNRVRLTMADLEPMIFRSAAYPPAETLALVESCCYQSLLTRLVNMWGANDVMPQYPPVTQVHTELCETVVMLLQQDEDLGIDQFRAGMRRFCILTLMAMQCAVRPMFSVSADQYERDEVRPNIVEIYISVFQMMCKHNARENIPLPLSCYHPFNMIDNSSHFLGTEQTETSLISWLLSQERDTLPGSLLVTASVLFGWVDSHDLIALLDYPVHKGDVGWRTGCIERKPKYLCLVLQLPICAKSWNVEVTQLSYTFRKITFGTQKLFLDCPKKLPIVNDSDVVCMKANPLSSLVICDDFRLALPTRDKCNASDKCNAWLLALHGDVRLESGASQMPVGFSQTEEFSHFYDYLPGPDDRFLTLPRLLKTWVDNIAFRAYISACLAESKSSCITNSGNFKAKEHKVLGVLQSDIHVLGLKKQRAQVEVDMLSDAIARMSEFERTDDGTSSPSTSASHLPENYVGSSNDWLSTSYTSSISSHLRSLFLIKSSGIHPLQHLLLYDSQVASRVPLSDDLMIPKLQVTFFYLTVNEGDLHLQPAHLIGTTYVYDFPELFSKALHNLWIKARATDSSLSSPKSTLEAKELVLDEHDELAEVERAPGNNTFGMVAWVFTLRTPEYPSGHKVVVIANNITYKIGSFGPIEDQFFYTVTKYTREHGLPRVYLSANSGAHNGLGEEVMNIFSCSWNDDEHPEKGIDYIYLNRENYLKVQEKAAALQDHRYYRVESLRGSGLIAGETSRAYDDIFTITLVTARSVGIGAYLVRLGERAVQVEGQPIILTGAPALNKVLGREIMYKNGLLHFTASSDLEGVTHILQWLSYVPESKGDSLPVRETSDYWDRDIAFTPPKGPYDPRWFIEGKEDEYTSQWLTGFFDKRGPSRRHSAGGPRLSLLAVHALVAFPWVSLLSRPGQLSILFLQTLLTQHRLNNKSWRQVKSGTPTLPTKPPRPSSISIVKDSLSSVANWRGFSGGQEDMYDEVLKQGSKIVDELSAYKQPVFIYIVPNGELRGGAWVVLDPSINPEKMEMYADVKARAGVLEPEGIVEIKMRRDKILTLMERLDSMYAELKHASKHTTKTPKERAQATEALADREVFLQPTYKQLDLLYADLHE</sequence>
<evidence type="ECO:0000313" key="3">
    <source>
        <dbReference type="EMBL" id="KAG1770605.1"/>
    </source>
</evidence>
<dbReference type="PROSITE" id="PS50989">
    <property type="entry name" value="COA_CT_CTER"/>
    <property type="match status" value="1"/>
</dbReference>
<name>A0A9P6ZLR3_9AGAM</name>
<evidence type="ECO:0000259" key="2">
    <source>
        <dbReference type="PROSITE" id="PS50989"/>
    </source>
</evidence>
<dbReference type="OrthoDB" id="2635952at2759"/>
<accession>A0A9P6ZLR3</accession>
<keyword evidence="4" id="KW-1185">Reference proteome</keyword>
<keyword evidence="3" id="KW-0808">Transferase</keyword>
<dbReference type="Proteomes" id="UP000714275">
    <property type="component" value="Unassembled WGS sequence"/>
</dbReference>
<organism evidence="3 4">
    <name type="scientific">Suillus placidus</name>
    <dbReference type="NCBI Taxonomy" id="48579"/>
    <lineage>
        <taxon>Eukaryota</taxon>
        <taxon>Fungi</taxon>
        <taxon>Dikarya</taxon>
        <taxon>Basidiomycota</taxon>
        <taxon>Agaricomycotina</taxon>
        <taxon>Agaricomycetes</taxon>
        <taxon>Agaricomycetidae</taxon>
        <taxon>Boletales</taxon>
        <taxon>Suillineae</taxon>
        <taxon>Suillaceae</taxon>
        <taxon>Suillus</taxon>
    </lineage>
</organism>
<reference evidence="3" key="1">
    <citation type="journal article" date="2020" name="New Phytol.">
        <title>Comparative genomics reveals dynamic genome evolution in host specialist ectomycorrhizal fungi.</title>
        <authorList>
            <person name="Lofgren L.A."/>
            <person name="Nguyen N.H."/>
            <person name="Vilgalys R."/>
            <person name="Ruytinx J."/>
            <person name="Liao H.L."/>
            <person name="Branco S."/>
            <person name="Kuo A."/>
            <person name="LaButti K."/>
            <person name="Lipzen A."/>
            <person name="Andreopoulos W."/>
            <person name="Pangilinan J."/>
            <person name="Riley R."/>
            <person name="Hundley H."/>
            <person name="Na H."/>
            <person name="Barry K."/>
            <person name="Grigoriev I.V."/>
            <person name="Stajich J.E."/>
            <person name="Kennedy P.G."/>
        </authorList>
    </citation>
    <scope>NUCLEOTIDE SEQUENCE</scope>
    <source>
        <strain evidence="3">DOB743</strain>
    </source>
</reference>
<dbReference type="InterPro" id="IPR049076">
    <property type="entry name" value="ACCA"/>
</dbReference>
<dbReference type="InterPro" id="IPR011762">
    <property type="entry name" value="COA_CT_N"/>
</dbReference>
<proteinExistence type="predicted"/>
<gene>
    <name evidence="3" type="ORF">EV702DRAFT_1249052</name>
</gene>
<evidence type="ECO:0000313" key="4">
    <source>
        <dbReference type="Proteomes" id="UP000714275"/>
    </source>
</evidence>
<evidence type="ECO:0000259" key="1">
    <source>
        <dbReference type="PROSITE" id="PS50980"/>
    </source>
</evidence>
<dbReference type="GO" id="GO:0016740">
    <property type="term" value="F:transferase activity"/>
    <property type="evidence" value="ECO:0007669"/>
    <property type="project" value="UniProtKB-KW"/>
</dbReference>
<feature type="domain" description="CoA carboxyltransferase C-terminal" evidence="2">
    <location>
        <begin position="1189"/>
        <end position="1461"/>
    </location>
</feature>
<dbReference type="PANTHER" id="PTHR45728">
    <property type="entry name" value="ACETYL-COA CARBOXYLASE, ISOFORM A"/>
    <property type="match status" value="1"/>
</dbReference>
<dbReference type="GO" id="GO:0006633">
    <property type="term" value="P:fatty acid biosynthetic process"/>
    <property type="evidence" value="ECO:0007669"/>
    <property type="project" value="TreeGrafter"/>
</dbReference>
<dbReference type="InterPro" id="IPR011763">
    <property type="entry name" value="COA_CT_C"/>
</dbReference>
<dbReference type="Gene3D" id="3.90.226.10">
    <property type="entry name" value="2-enoyl-CoA Hydratase, Chain A, domain 1"/>
    <property type="match status" value="3"/>
</dbReference>
<dbReference type="Gene3D" id="2.40.460.10">
    <property type="entry name" value="Biotin dependent carboxylase carboxyltransferase"/>
    <property type="match status" value="1"/>
</dbReference>
<dbReference type="InterPro" id="IPR029045">
    <property type="entry name" value="ClpP/crotonase-like_dom_sf"/>
</dbReference>
<dbReference type="PROSITE" id="PS50980">
    <property type="entry name" value="COA_CT_NTER"/>
    <property type="match status" value="1"/>
</dbReference>